<evidence type="ECO:0000256" key="4">
    <source>
        <dbReference type="ARBA" id="ARBA00023136"/>
    </source>
</evidence>
<comment type="subcellular location">
    <subcellularLocation>
        <location evidence="1">Membrane</location>
        <topology evidence="1">Multi-pass membrane protein</topology>
    </subcellularLocation>
</comment>
<feature type="region of interest" description="Disordered" evidence="6">
    <location>
        <begin position="317"/>
        <end position="336"/>
    </location>
</feature>
<sequence>MAEVQWEDQRLRILIPTTILAILATIFLAWRCVYGLVNRRKFMICDYLLILSWMMAIVNVAIRFILVDTALGRHINDPSIGPANLLRYSYYLWINQIINIIAVAVLKLSICTYLLVLDFSKTYRIVVWISIVLIVAFNLFAQVFTLFGCAPLDANWNIAKKAKAKCWAKGSLPLSYTQGIINVLTDVVYIVAPLIYLSQVQLPKRTQWGLRVVFLLSIAATICSIFKTIELKTLTKTRDPTWDGTNLAIWSGSELYVGILIASLPPLRKAFDSFFRCILPSTARTTGYNANGGYGKTYGGGVSASQNIKMGNFTKDAKSMRSGHPGESVLDSDGESERAILDEESAVKSSWSSNGIRKTTDVTVVSGGV</sequence>
<protein>
    <recommendedName>
        <fullName evidence="8">Rhodopsin domain-containing protein</fullName>
    </recommendedName>
</protein>
<evidence type="ECO:0000256" key="7">
    <source>
        <dbReference type="SAM" id="Phobius"/>
    </source>
</evidence>
<feature type="transmembrane region" description="Helical" evidence="7">
    <location>
        <begin position="208"/>
        <end position="227"/>
    </location>
</feature>
<dbReference type="Proteomes" id="UP000800035">
    <property type="component" value="Unassembled WGS sequence"/>
</dbReference>
<feature type="transmembrane region" description="Helical" evidence="7">
    <location>
        <begin position="125"/>
        <end position="147"/>
    </location>
</feature>
<dbReference type="OrthoDB" id="4682787at2759"/>
<evidence type="ECO:0000256" key="3">
    <source>
        <dbReference type="ARBA" id="ARBA00022989"/>
    </source>
</evidence>
<evidence type="ECO:0000256" key="1">
    <source>
        <dbReference type="ARBA" id="ARBA00004141"/>
    </source>
</evidence>
<keyword evidence="10" id="KW-1185">Reference proteome</keyword>
<feature type="transmembrane region" description="Helical" evidence="7">
    <location>
        <begin position="247"/>
        <end position="267"/>
    </location>
</feature>
<organism evidence="9 10">
    <name type="scientific">Byssothecium circinans</name>
    <dbReference type="NCBI Taxonomy" id="147558"/>
    <lineage>
        <taxon>Eukaryota</taxon>
        <taxon>Fungi</taxon>
        <taxon>Dikarya</taxon>
        <taxon>Ascomycota</taxon>
        <taxon>Pezizomycotina</taxon>
        <taxon>Dothideomycetes</taxon>
        <taxon>Pleosporomycetidae</taxon>
        <taxon>Pleosporales</taxon>
        <taxon>Massarineae</taxon>
        <taxon>Massarinaceae</taxon>
        <taxon>Byssothecium</taxon>
    </lineage>
</organism>
<accession>A0A6A5TI99</accession>
<dbReference type="InterPro" id="IPR049326">
    <property type="entry name" value="Rhodopsin_dom_fungi"/>
</dbReference>
<reference evidence="9" key="1">
    <citation type="journal article" date="2020" name="Stud. Mycol.">
        <title>101 Dothideomycetes genomes: a test case for predicting lifestyles and emergence of pathogens.</title>
        <authorList>
            <person name="Haridas S."/>
            <person name="Albert R."/>
            <person name="Binder M."/>
            <person name="Bloem J."/>
            <person name="Labutti K."/>
            <person name="Salamov A."/>
            <person name="Andreopoulos B."/>
            <person name="Baker S."/>
            <person name="Barry K."/>
            <person name="Bills G."/>
            <person name="Bluhm B."/>
            <person name="Cannon C."/>
            <person name="Castanera R."/>
            <person name="Culley D."/>
            <person name="Daum C."/>
            <person name="Ezra D."/>
            <person name="Gonzalez J."/>
            <person name="Henrissat B."/>
            <person name="Kuo A."/>
            <person name="Liang C."/>
            <person name="Lipzen A."/>
            <person name="Lutzoni F."/>
            <person name="Magnuson J."/>
            <person name="Mondo S."/>
            <person name="Nolan M."/>
            <person name="Ohm R."/>
            <person name="Pangilinan J."/>
            <person name="Park H.-J."/>
            <person name="Ramirez L."/>
            <person name="Alfaro M."/>
            <person name="Sun H."/>
            <person name="Tritt A."/>
            <person name="Yoshinaga Y."/>
            <person name="Zwiers L.-H."/>
            <person name="Turgeon B."/>
            <person name="Goodwin S."/>
            <person name="Spatafora J."/>
            <person name="Crous P."/>
            <person name="Grigoriev I."/>
        </authorList>
    </citation>
    <scope>NUCLEOTIDE SEQUENCE</scope>
    <source>
        <strain evidence="9">CBS 675.92</strain>
    </source>
</reference>
<dbReference type="GO" id="GO:0016020">
    <property type="term" value="C:membrane"/>
    <property type="evidence" value="ECO:0007669"/>
    <property type="project" value="UniProtKB-SubCell"/>
</dbReference>
<keyword evidence="2 7" id="KW-0812">Transmembrane</keyword>
<gene>
    <name evidence="9" type="ORF">CC80DRAFT_538163</name>
</gene>
<dbReference type="PANTHER" id="PTHR33048:SF163">
    <property type="entry name" value="INTEGRAL MEMBRANE PROTEIN (AFU_ORTHOLOGUE AFUA_8G05510)"/>
    <property type="match status" value="1"/>
</dbReference>
<feature type="transmembrane region" description="Helical" evidence="7">
    <location>
        <begin position="45"/>
        <end position="66"/>
    </location>
</feature>
<evidence type="ECO:0000256" key="6">
    <source>
        <dbReference type="SAM" id="MobiDB-lite"/>
    </source>
</evidence>
<feature type="transmembrane region" description="Helical" evidence="7">
    <location>
        <begin position="179"/>
        <end position="196"/>
    </location>
</feature>
<evidence type="ECO:0000256" key="5">
    <source>
        <dbReference type="ARBA" id="ARBA00038359"/>
    </source>
</evidence>
<keyword evidence="3 7" id="KW-1133">Transmembrane helix</keyword>
<evidence type="ECO:0000313" key="10">
    <source>
        <dbReference type="Proteomes" id="UP000800035"/>
    </source>
</evidence>
<keyword evidence="4 7" id="KW-0472">Membrane</keyword>
<dbReference type="InterPro" id="IPR052337">
    <property type="entry name" value="SAT4-like"/>
</dbReference>
<dbReference type="PANTHER" id="PTHR33048">
    <property type="entry name" value="PTH11-LIKE INTEGRAL MEMBRANE PROTEIN (AFU_ORTHOLOGUE AFUA_5G11245)"/>
    <property type="match status" value="1"/>
</dbReference>
<evidence type="ECO:0000259" key="8">
    <source>
        <dbReference type="Pfam" id="PF20684"/>
    </source>
</evidence>
<evidence type="ECO:0000256" key="2">
    <source>
        <dbReference type="ARBA" id="ARBA00022692"/>
    </source>
</evidence>
<comment type="similarity">
    <text evidence="5">Belongs to the SAT4 family.</text>
</comment>
<feature type="transmembrane region" description="Helical" evidence="7">
    <location>
        <begin position="13"/>
        <end position="33"/>
    </location>
</feature>
<dbReference type="AlphaFoldDB" id="A0A6A5TI99"/>
<feature type="domain" description="Rhodopsin" evidence="8">
    <location>
        <begin position="31"/>
        <end position="271"/>
    </location>
</feature>
<dbReference type="Pfam" id="PF20684">
    <property type="entry name" value="Fung_rhodopsin"/>
    <property type="match status" value="1"/>
</dbReference>
<feature type="transmembrane region" description="Helical" evidence="7">
    <location>
        <begin position="90"/>
        <end position="116"/>
    </location>
</feature>
<evidence type="ECO:0000313" key="9">
    <source>
        <dbReference type="EMBL" id="KAF1952475.1"/>
    </source>
</evidence>
<dbReference type="EMBL" id="ML977010">
    <property type="protein sequence ID" value="KAF1952475.1"/>
    <property type="molecule type" value="Genomic_DNA"/>
</dbReference>
<proteinExistence type="inferred from homology"/>
<name>A0A6A5TI99_9PLEO</name>